<dbReference type="PANTHER" id="PTHR30572:SF4">
    <property type="entry name" value="ABC TRANSPORTER PERMEASE YTRF"/>
    <property type="match status" value="1"/>
</dbReference>
<comment type="subcellular location">
    <subcellularLocation>
        <location evidence="1">Cell membrane</location>
        <topology evidence="1">Multi-pass membrane protein</topology>
    </subcellularLocation>
</comment>
<evidence type="ECO:0000256" key="5">
    <source>
        <dbReference type="ARBA" id="ARBA00023136"/>
    </source>
</evidence>
<dbReference type="GO" id="GO:0005524">
    <property type="term" value="F:ATP binding"/>
    <property type="evidence" value="ECO:0007669"/>
    <property type="project" value="UniProtKB-KW"/>
</dbReference>
<keyword evidence="2" id="KW-1003">Cell membrane</keyword>
<evidence type="ECO:0000256" key="3">
    <source>
        <dbReference type="ARBA" id="ARBA00022692"/>
    </source>
</evidence>
<feature type="domain" description="MacB-like periplasmic core" evidence="9">
    <location>
        <begin position="22"/>
        <end position="267"/>
    </location>
</feature>
<keyword evidence="10" id="KW-0547">Nucleotide-binding</keyword>
<dbReference type="EMBL" id="CP037920">
    <property type="protein sequence ID" value="QDT95958.1"/>
    <property type="molecule type" value="Genomic_DNA"/>
</dbReference>
<proteinExistence type="inferred from homology"/>
<evidence type="ECO:0000313" key="11">
    <source>
        <dbReference type="Proteomes" id="UP000318704"/>
    </source>
</evidence>
<evidence type="ECO:0000259" key="8">
    <source>
        <dbReference type="Pfam" id="PF02687"/>
    </source>
</evidence>
<dbReference type="InterPro" id="IPR050250">
    <property type="entry name" value="Macrolide_Exporter_MacB"/>
</dbReference>
<reference evidence="10 11" key="1">
    <citation type="submission" date="2019-03" db="EMBL/GenBank/DDBJ databases">
        <title>Deep-cultivation of Planctomycetes and their phenomic and genomic characterization uncovers novel biology.</title>
        <authorList>
            <person name="Wiegand S."/>
            <person name="Jogler M."/>
            <person name="Boedeker C."/>
            <person name="Pinto D."/>
            <person name="Vollmers J."/>
            <person name="Rivas-Marin E."/>
            <person name="Kohn T."/>
            <person name="Peeters S.H."/>
            <person name="Heuer A."/>
            <person name="Rast P."/>
            <person name="Oberbeckmann S."/>
            <person name="Bunk B."/>
            <person name="Jeske O."/>
            <person name="Meyerdierks A."/>
            <person name="Storesund J.E."/>
            <person name="Kallscheuer N."/>
            <person name="Luecker S."/>
            <person name="Lage O.M."/>
            <person name="Pohl T."/>
            <person name="Merkel B.J."/>
            <person name="Hornburger P."/>
            <person name="Mueller R.-W."/>
            <person name="Bruemmer F."/>
            <person name="Labrenz M."/>
            <person name="Spormann A.M."/>
            <person name="Op den Camp H."/>
            <person name="Overmann J."/>
            <person name="Amann R."/>
            <person name="Jetten M.S.M."/>
            <person name="Mascher T."/>
            <person name="Medema M.H."/>
            <person name="Devos D.P."/>
            <person name="Kaster A.-K."/>
            <person name="Ovreas L."/>
            <person name="Rohde M."/>
            <person name="Galperin M.Y."/>
            <person name="Jogler C."/>
        </authorList>
    </citation>
    <scope>NUCLEOTIDE SEQUENCE [LARGE SCALE GENOMIC DNA]</scope>
    <source>
        <strain evidence="10 11">V144</strain>
    </source>
</reference>
<feature type="transmembrane region" description="Helical" evidence="7">
    <location>
        <begin position="407"/>
        <end position="429"/>
    </location>
</feature>
<dbReference type="GO" id="GO:0005886">
    <property type="term" value="C:plasma membrane"/>
    <property type="evidence" value="ECO:0007669"/>
    <property type="project" value="UniProtKB-SubCell"/>
</dbReference>
<evidence type="ECO:0000259" key="9">
    <source>
        <dbReference type="Pfam" id="PF12704"/>
    </source>
</evidence>
<dbReference type="Pfam" id="PF12704">
    <property type="entry name" value="MacB_PCD"/>
    <property type="match status" value="1"/>
</dbReference>
<dbReference type="PANTHER" id="PTHR30572">
    <property type="entry name" value="MEMBRANE COMPONENT OF TRANSPORTER-RELATED"/>
    <property type="match status" value="1"/>
</dbReference>
<feature type="transmembrane region" description="Helical" evidence="7">
    <location>
        <begin position="20"/>
        <end position="42"/>
    </location>
</feature>
<organism evidence="10 11">
    <name type="scientific">Gimesia aquarii</name>
    <dbReference type="NCBI Taxonomy" id="2527964"/>
    <lineage>
        <taxon>Bacteria</taxon>
        <taxon>Pseudomonadati</taxon>
        <taxon>Planctomycetota</taxon>
        <taxon>Planctomycetia</taxon>
        <taxon>Planctomycetales</taxon>
        <taxon>Planctomycetaceae</taxon>
        <taxon>Gimesia</taxon>
    </lineage>
</organism>
<keyword evidence="4 7" id="KW-1133">Transmembrane helix</keyword>
<evidence type="ECO:0000256" key="2">
    <source>
        <dbReference type="ARBA" id="ARBA00022475"/>
    </source>
</evidence>
<dbReference type="Proteomes" id="UP000318704">
    <property type="component" value="Chromosome"/>
</dbReference>
<accession>A0A517VSH1</accession>
<dbReference type="InterPro" id="IPR025857">
    <property type="entry name" value="MacB_PCD"/>
</dbReference>
<evidence type="ECO:0000256" key="4">
    <source>
        <dbReference type="ARBA" id="ARBA00022989"/>
    </source>
</evidence>
<keyword evidence="10" id="KW-0067">ATP-binding</keyword>
<keyword evidence="5 7" id="KW-0472">Membrane</keyword>
<keyword evidence="3 7" id="KW-0812">Transmembrane</keyword>
<evidence type="ECO:0000313" key="10">
    <source>
        <dbReference type="EMBL" id="QDT95958.1"/>
    </source>
</evidence>
<feature type="domain" description="ABC3 transporter permease C-terminal" evidence="8">
    <location>
        <begin position="304"/>
        <end position="439"/>
    </location>
</feature>
<dbReference type="GO" id="GO:0022857">
    <property type="term" value="F:transmembrane transporter activity"/>
    <property type="evidence" value="ECO:0007669"/>
    <property type="project" value="TreeGrafter"/>
</dbReference>
<keyword evidence="10" id="KW-0378">Hydrolase</keyword>
<dbReference type="KEGG" id="gaw:V144x_14080"/>
<gene>
    <name evidence="10" type="primary">macB_1</name>
    <name evidence="10" type="ORF">V144x_14080</name>
</gene>
<feature type="transmembrane region" description="Helical" evidence="7">
    <location>
        <begin position="345"/>
        <end position="370"/>
    </location>
</feature>
<feature type="transmembrane region" description="Helical" evidence="7">
    <location>
        <begin position="296"/>
        <end position="324"/>
    </location>
</feature>
<dbReference type="InterPro" id="IPR003838">
    <property type="entry name" value="ABC3_permease_C"/>
</dbReference>
<name>A0A517VSH1_9PLAN</name>
<dbReference type="Pfam" id="PF02687">
    <property type="entry name" value="FtsX"/>
    <property type="match status" value="1"/>
</dbReference>
<evidence type="ECO:0000256" key="6">
    <source>
        <dbReference type="ARBA" id="ARBA00038076"/>
    </source>
</evidence>
<sequence>MTRIIRIIRLALKSLLLHKLRSGLTMLGIVFGVFSVIAMLAIGEGASAQAQKQVLELGATNVIVRSVKPPLDVAQSSTRTRVLQYGLLRSDYKVLTNTLPTITKAVPIREISREIRYLKDAMNARVVGCTGDYLEMNHLELSQGRFLTHSDQTKLLNVAVIANDVANTLFKHEDPVGKSIRIGPMFYTVIGVTKDRTASAAIGGSLSGQDYNKDVYVPIKTLQVREGDLDIKNQAGSMTAEQIELHQITLRVNDKDAVLPTAQAIRETLEQSHSRAKDYAVVVPLELLKQAEQIRLIFNVVLGSIAAISLVVGGIGIMNIMLATVTERTREIGVRRALGARQRDIVEQFLTETIVLAGSGGLIGVVLGLLTPVSFLGIQWFVQNFIMEGTTVGSEVGRMFFDLQPQIAFWSLPVAFGISVTIGVISGIYPAVAAAKLDPIEALRHE</sequence>
<dbReference type="RefSeq" id="WP_144983284.1">
    <property type="nucleotide sequence ID" value="NZ_CP037920.1"/>
</dbReference>
<dbReference type="AlphaFoldDB" id="A0A517VSH1"/>
<comment type="similarity">
    <text evidence="6">Belongs to the ABC-4 integral membrane protein family.</text>
</comment>
<dbReference type="EC" id="3.6.3.-" evidence="10"/>
<dbReference type="GO" id="GO:0016787">
    <property type="term" value="F:hydrolase activity"/>
    <property type="evidence" value="ECO:0007669"/>
    <property type="project" value="UniProtKB-KW"/>
</dbReference>
<evidence type="ECO:0000256" key="1">
    <source>
        <dbReference type="ARBA" id="ARBA00004651"/>
    </source>
</evidence>
<protein>
    <submittedName>
        <fullName evidence="10">Macrolide export ATP-binding/permease protein MacB</fullName>
        <ecNumber evidence="10">3.6.3.-</ecNumber>
    </submittedName>
</protein>
<evidence type="ECO:0000256" key="7">
    <source>
        <dbReference type="SAM" id="Phobius"/>
    </source>
</evidence>